<comment type="caution">
    <text evidence="3">The sequence shown here is derived from an EMBL/GenBank/DDBJ whole genome shotgun (WGS) entry which is preliminary data.</text>
</comment>
<dbReference type="OrthoDB" id="1683445at2"/>
<evidence type="ECO:0000256" key="1">
    <source>
        <dbReference type="SAM" id="Phobius"/>
    </source>
</evidence>
<feature type="transmembrane region" description="Helical" evidence="1">
    <location>
        <begin position="43"/>
        <end position="62"/>
    </location>
</feature>
<sequence>MFGYPLETVYLAVLAVSGGLTLLYIFLSDIIDGVFDMPDHPWFSPQLILSFLTVGSASGYLFERYTGLSSLLIGLCSAGIAIIVVSLLHFFVFVPLRSAETSLNYSETDLEGSLAKVVVTVPPNGFGEILLQRKSGAVSKPAKSIGNEEIASGAEVIIVKMENGVAIVAKHDPYDISLLHKGGYA</sequence>
<dbReference type="Proteomes" id="UP000078290">
    <property type="component" value="Unassembled WGS sequence"/>
</dbReference>
<evidence type="ECO:0000259" key="2">
    <source>
        <dbReference type="Pfam" id="PF25842"/>
    </source>
</evidence>
<reference evidence="4" key="1">
    <citation type="submission" date="2016-05" db="EMBL/GenBank/DDBJ databases">
        <authorList>
            <person name="Wang W."/>
            <person name="Zhu L."/>
        </authorList>
    </citation>
    <scope>NUCLEOTIDE SEQUENCE [LARGE SCALE GENOMIC DNA]</scope>
    <source>
        <strain evidence="4">W-2</strain>
    </source>
</reference>
<name>A0A1B7KMR1_PARTM</name>
<protein>
    <recommendedName>
        <fullName evidence="2">Membrane protein NfeD2 N-terminal transmembrane domain-containing protein</fullName>
    </recommendedName>
</protein>
<dbReference type="InterPro" id="IPR012340">
    <property type="entry name" value="NA-bd_OB-fold"/>
</dbReference>
<dbReference type="EMBL" id="LXMA01000043">
    <property type="protein sequence ID" value="OAT71385.1"/>
    <property type="molecule type" value="Genomic_DNA"/>
</dbReference>
<keyword evidence="1" id="KW-0812">Transmembrane</keyword>
<dbReference type="AlphaFoldDB" id="A0A1B7KMR1"/>
<feature type="domain" description="Membrane protein NfeD2 N-terminal transmembrane" evidence="2">
    <location>
        <begin position="3"/>
        <end position="100"/>
    </location>
</feature>
<dbReference type="Pfam" id="PF25842">
    <property type="entry name" value="NfeD_TM"/>
    <property type="match status" value="1"/>
</dbReference>
<feature type="transmembrane region" description="Helical" evidence="1">
    <location>
        <begin position="9"/>
        <end position="31"/>
    </location>
</feature>
<dbReference type="RefSeq" id="WP_064553426.1">
    <property type="nucleotide sequence ID" value="NZ_LXMA01000043.1"/>
</dbReference>
<dbReference type="Gene3D" id="2.40.50.140">
    <property type="entry name" value="Nucleic acid-binding proteins"/>
    <property type="match status" value="1"/>
</dbReference>
<keyword evidence="1" id="KW-0472">Membrane</keyword>
<keyword evidence="1" id="KW-1133">Transmembrane helix</keyword>
<proteinExistence type="predicted"/>
<evidence type="ECO:0000313" key="3">
    <source>
        <dbReference type="EMBL" id="OAT71385.1"/>
    </source>
</evidence>
<feature type="transmembrane region" description="Helical" evidence="1">
    <location>
        <begin position="71"/>
        <end position="94"/>
    </location>
</feature>
<organism evidence="3 4">
    <name type="scientific">Parageobacillus thermoglucosidasius</name>
    <name type="common">Geobacillus thermoglucosidasius</name>
    <dbReference type="NCBI Taxonomy" id="1426"/>
    <lineage>
        <taxon>Bacteria</taxon>
        <taxon>Bacillati</taxon>
        <taxon>Bacillota</taxon>
        <taxon>Bacilli</taxon>
        <taxon>Bacillales</taxon>
        <taxon>Anoxybacillaceae</taxon>
        <taxon>Parageobacillus</taxon>
    </lineage>
</organism>
<accession>A0A1B7KMR1</accession>
<evidence type="ECO:0000313" key="4">
    <source>
        <dbReference type="Proteomes" id="UP000078290"/>
    </source>
</evidence>
<dbReference type="InterPro" id="IPR058653">
    <property type="entry name" value="NfeD2_TM"/>
</dbReference>
<gene>
    <name evidence="3" type="ORF">A7K69_14990</name>
</gene>